<organism evidence="1 2">
    <name type="scientific">Pseudomassariella vexata</name>
    <dbReference type="NCBI Taxonomy" id="1141098"/>
    <lineage>
        <taxon>Eukaryota</taxon>
        <taxon>Fungi</taxon>
        <taxon>Dikarya</taxon>
        <taxon>Ascomycota</taxon>
        <taxon>Pezizomycotina</taxon>
        <taxon>Sordariomycetes</taxon>
        <taxon>Xylariomycetidae</taxon>
        <taxon>Amphisphaeriales</taxon>
        <taxon>Pseudomassariaceae</taxon>
        <taxon>Pseudomassariella</taxon>
    </lineage>
</organism>
<dbReference type="OrthoDB" id="4868072at2759"/>
<name>A0A1Y2EDJ2_9PEZI</name>
<dbReference type="Pfam" id="PF12520">
    <property type="entry name" value="DUF3723"/>
    <property type="match status" value="1"/>
</dbReference>
<dbReference type="RefSeq" id="XP_040719599.1">
    <property type="nucleotide sequence ID" value="XM_040857955.1"/>
</dbReference>
<proteinExistence type="predicted"/>
<evidence type="ECO:0000313" key="2">
    <source>
        <dbReference type="Proteomes" id="UP000193689"/>
    </source>
</evidence>
<dbReference type="GeneID" id="63774167"/>
<reference evidence="1 2" key="1">
    <citation type="submission" date="2016-07" db="EMBL/GenBank/DDBJ databases">
        <title>Pervasive Adenine N6-methylation of Active Genes in Fungi.</title>
        <authorList>
            <consortium name="DOE Joint Genome Institute"/>
            <person name="Mondo S.J."/>
            <person name="Dannebaum R.O."/>
            <person name="Kuo R.C."/>
            <person name="Labutti K."/>
            <person name="Haridas S."/>
            <person name="Kuo A."/>
            <person name="Salamov A."/>
            <person name="Ahrendt S.R."/>
            <person name="Lipzen A."/>
            <person name="Sullivan W."/>
            <person name="Andreopoulos W.B."/>
            <person name="Clum A."/>
            <person name="Lindquist E."/>
            <person name="Daum C."/>
            <person name="Ramamoorthy G.K."/>
            <person name="Gryganskyi A."/>
            <person name="Culley D."/>
            <person name="Magnuson J.K."/>
            <person name="James T.Y."/>
            <person name="O'Malley M.A."/>
            <person name="Stajich J.E."/>
            <person name="Spatafora J.W."/>
            <person name="Visel A."/>
            <person name="Grigoriev I.V."/>
        </authorList>
    </citation>
    <scope>NUCLEOTIDE SEQUENCE [LARGE SCALE GENOMIC DNA]</scope>
    <source>
        <strain evidence="1 2">CBS 129021</strain>
    </source>
</reference>
<dbReference type="InParanoid" id="A0A1Y2EDJ2"/>
<accession>A0A1Y2EDJ2</accession>
<keyword evidence="2" id="KW-1185">Reference proteome</keyword>
<comment type="caution">
    <text evidence="1">The sequence shown here is derived from an EMBL/GenBank/DDBJ whole genome shotgun (WGS) entry which is preliminary data.</text>
</comment>
<protein>
    <submittedName>
        <fullName evidence="1">Uncharacterized protein</fullName>
    </submittedName>
</protein>
<dbReference type="EMBL" id="MCFJ01000002">
    <property type="protein sequence ID" value="ORY69649.1"/>
    <property type="molecule type" value="Genomic_DNA"/>
</dbReference>
<sequence>MKKLDRVTVEGLEIKAPGVYPVEAKVLYGLVRSGDIFIAFDYSLSLWILREFQVTPGCGGLYEEAGIPGKKRNHTFCPGEWIFYYRTGRIWIPGISVHVVLQDVPAELKKKLLRLKGETADEMVLFDFTSLADKLGFVPKRSISYYCEI</sequence>
<dbReference type="InterPro" id="IPR022198">
    <property type="entry name" value="DUF3723"/>
</dbReference>
<dbReference type="Proteomes" id="UP000193689">
    <property type="component" value="Unassembled WGS sequence"/>
</dbReference>
<dbReference type="AlphaFoldDB" id="A0A1Y2EDJ2"/>
<gene>
    <name evidence="1" type="ORF">BCR38DRAFT_405347</name>
</gene>
<evidence type="ECO:0000313" key="1">
    <source>
        <dbReference type="EMBL" id="ORY69649.1"/>
    </source>
</evidence>